<evidence type="ECO:0000256" key="4">
    <source>
        <dbReference type="ARBA" id="ARBA00023159"/>
    </source>
</evidence>
<dbReference type="OrthoDB" id="3388207at2"/>
<dbReference type="Proteomes" id="UP000279275">
    <property type="component" value="Unassembled WGS sequence"/>
</dbReference>
<dbReference type="Gene3D" id="1.10.10.10">
    <property type="entry name" value="Winged helix-like DNA-binding domain superfamily/Winged helix DNA-binding domain"/>
    <property type="match status" value="1"/>
</dbReference>
<keyword evidence="4" id="KW-0010">Activator</keyword>
<dbReference type="AlphaFoldDB" id="A0A3M2LE02"/>
<comment type="caution">
    <text evidence="8">The sequence shown here is derived from an EMBL/GenBank/DDBJ whole genome shotgun (WGS) entry which is preliminary data.</text>
</comment>
<dbReference type="Gene3D" id="3.40.190.10">
    <property type="entry name" value="Periplasmic binding protein-like II"/>
    <property type="match status" value="2"/>
</dbReference>
<evidence type="ECO:0000256" key="3">
    <source>
        <dbReference type="ARBA" id="ARBA00023125"/>
    </source>
</evidence>
<gene>
    <name evidence="8" type="ORF">EBN03_05225</name>
</gene>
<protein>
    <submittedName>
        <fullName evidence="8">LysR family transcriptional regulator</fullName>
    </submittedName>
</protein>
<keyword evidence="2" id="KW-0805">Transcription regulation</keyword>
<dbReference type="SUPFAM" id="SSF46785">
    <property type="entry name" value="Winged helix' DNA-binding domain"/>
    <property type="match status" value="1"/>
</dbReference>
<dbReference type="PROSITE" id="PS50931">
    <property type="entry name" value="HTH_LYSR"/>
    <property type="match status" value="1"/>
</dbReference>
<dbReference type="GO" id="GO:0032993">
    <property type="term" value="C:protein-DNA complex"/>
    <property type="evidence" value="ECO:0007669"/>
    <property type="project" value="TreeGrafter"/>
</dbReference>
<dbReference type="CDD" id="cd08414">
    <property type="entry name" value="PBP2_LTTR_aromatics_like"/>
    <property type="match status" value="1"/>
</dbReference>
<accession>A0A3M2LE02</accession>
<dbReference type="Gene3D" id="3.40.190.290">
    <property type="match status" value="1"/>
</dbReference>
<dbReference type="InterPro" id="IPR005119">
    <property type="entry name" value="LysR_subst-bd"/>
</dbReference>
<feature type="region of interest" description="Disordered" evidence="6">
    <location>
        <begin position="262"/>
        <end position="305"/>
    </location>
</feature>
<evidence type="ECO:0000256" key="2">
    <source>
        <dbReference type="ARBA" id="ARBA00023015"/>
    </source>
</evidence>
<dbReference type="SUPFAM" id="SSF53850">
    <property type="entry name" value="Periplasmic binding protein-like II"/>
    <property type="match status" value="1"/>
</dbReference>
<evidence type="ECO:0000313" key="9">
    <source>
        <dbReference type="Proteomes" id="UP000279275"/>
    </source>
</evidence>
<dbReference type="InterPro" id="IPR036390">
    <property type="entry name" value="WH_DNA-bd_sf"/>
</dbReference>
<evidence type="ECO:0000259" key="7">
    <source>
        <dbReference type="PROSITE" id="PS50931"/>
    </source>
</evidence>
<dbReference type="EMBL" id="RFFH01000001">
    <property type="protein sequence ID" value="RMI35634.1"/>
    <property type="molecule type" value="Genomic_DNA"/>
</dbReference>
<evidence type="ECO:0000256" key="6">
    <source>
        <dbReference type="SAM" id="MobiDB-lite"/>
    </source>
</evidence>
<feature type="domain" description="HTH lysR-type" evidence="7">
    <location>
        <begin position="7"/>
        <end position="64"/>
    </location>
</feature>
<name>A0A3M2LE02_9NOCA</name>
<evidence type="ECO:0000256" key="1">
    <source>
        <dbReference type="ARBA" id="ARBA00009437"/>
    </source>
</evidence>
<keyword evidence="3" id="KW-0238">DNA-binding</keyword>
<comment type="similarity">
    <text evidence="1">Belongs to the LysR transcriptional regulatory family.</text>
</comment>
<keyword evidence="9" id="KW-1185">Reference proteome</keyword>
<dbReference type="RefSeq" id="WP_122186610.1">
    <property type="nucleotide sequence ID" value="NZ_RFFH01000001.1"/>
</dbReference>
<dbReference type="Pfam" id="PF00126">
    <property type="entry name" value="HTH_1"/>
    <property type="match status" value="1"/>
</dbReference>
<dbReference type="GO" id="GO:0003700">
    <property type="term" value="F:DNA-binding transcription factor activity"/>
    <property type="evidence" value="ECO:0007669"/>
    <property type="project" value="InterPro"/>
</dbReference>
<organism evidence="8 9">
    <name type="scientific">Nocardia stercoris</name>
    <dbReference type="NCBI Taxonomy" id="2483361"/>
    <lineage>
        <taxon>Bacteria</taxon>
        <taxon>Bacillati</taxon>
        <taxon>Actinomycetota</taxon>
        <taxon>Actinomycetes</taxon>
        <taxon>Mycobacteriales</taxon>
        <taxon>Nocardiaceae</taxon>
        <taxon>Nocardia</taxon>
    </lineage>
</organism>
<evidence type="ECO:0000256" key="5">
    <source>
        <dbReference type="ARBA" id="ARBA00023163"/>
    </source>
</evidence>
<sequence>MDQLETIDTTRLRWFVAVAEELHFARAARTLGISRQRLSATVTELESELARPLFVPGAQSTRLTAAGEQALAAAREILARSEETVAQDIPAGPGAFRVGYVPGVTMSKWADRWAERYPDEPLELIGIPQAEQLAALRDGRVDMCLVRLPIDREGLHAIPLYKELAVAVVPKDHPISLFDEVVTADLAAERMQDASDLDDIAATLDLVAAVGGAAIVPHSLARLHHRRDLVYRTVTDVAPTEIALAWPAASDDERTENFIGIVRGRTVNSSRTPQPRAQTQQPRRAAKPRQATRAKPARSTRRRSR</sequence>
<keyword evidence="5" id="KW-0804">Transcription</keyword>
<reference evidence="8 9" key="1">
    <citation type="submission" date="2018-10" db="EMBL/GenBank/DDBJ databases">
        <title>Isolation from cow dung.</title>
        <authorList>
            <person name="Ling L."/>
        </authorList>
    </citation>
    <scope>NUCLEOTIDE SEQUENCE [LARGE SCALE GENOMIC DNA]</scope>
    <source>
        <strain evidence="8 9">NEAU-LL90</strain>
    </source>
</reference>
<feature type="compositionally biased region" description="Low complexity" evidence="6">
    <location>
        <begin position="271"/>
        <end position="283"/>
    </location>
</feature>
<dbReference type="PANTHER" id="PTHR30346:SF0">
    <property type="entry name" value="HCA OPERON TRANSCRIPTIONAL ACTIVATOR HCAR"/>
    <property type="match status" value="1"/>
</dbReference>
<feature type="compositionally biased region" description="Basic residues" evidence="6">
    <location>
        <begin position="284"/>
        <end position="305"/>
    </location>
</feature>
<evidence type="ECO:0000313" key="8">
    <source>
        <dbReference type="EMBL" id="RMI35634.1"/>
    </source>
</evidence>
<dbReference type="InterPro" id="IPR000847">
    <property type="entry name" value="LysR_HTH_N"/>
</dbReference>
<proteinExistence type="inferred from homology"/>
<dbReference type="PANTHER" id="PTHR30346">
    <property type="entry name" value="TRANSCRIPTIONAL DUAL REGULATOR HCAR-RELATED"/>
    <property type="match status" value="1"/>
</dbReference>
<dbReference type="GO" id="GO:0003677">
    <property type="term" value="F:DNA binding"/>
    <property type="evidence" value="ECO:0007669"/>
    <property type="project" value="UniProtKB-KW"/>
</dbReference>
<dbReference type="Pfam" id="PF03466">
    <property type="entry name" value="LysR_substrate"/>
    <property type="match status" value="1"/>
</dbReference>
<dbReference type="InterPro" id="IPR036388">
    <property type="entry name" value="WH-like_DNA-bd_sf"/>
</dbReference>